<comment type="caution">
    <text evidence="2">The sequence shown here is derived from an EMBL/GenBank/DDBJ whole genome shotgun (WGS) entry which is preliminary data.</text>
</comment>
<proteinExistence type="predicted"/>
<organism evidence="2 3">
    <name type="scientific">Platanthera zijinensis</name>
    <dbReference type="NCBI Taxonomy" id="2320716"/>
    <lineage>
        <taxon>Eukaryota</taxon>
        <taxon>Viridiplantae</taxon>
        <taxon>Streptophyta</taxon>
        <taxon>Embryophyta</taxon>
        <taxon>Tracheophyta</taxon>
        <taxon>Spermatophyta</taxon>
        <taxon>Magnoliopsida</taxon>
        <taxon>Liliopsida</taxon>
        <taxon>Asparagales</taxon>
        <taxon>Orchidaceae</taxon>
        <taxon>Orchidoideae</taxon>
        <taxon>Orchideae</taxon>
        <taxon>Orchidinae</taxon>
        <taxon>Platanthera</taxon>
    </lineage>
</organism>
<feature type="region of interest" description="Disordered" evidence="1">
    <location>
        <begin position="1"/>
        <end position="29"/>
    </location>
</feature>
<evidence type="ECO:0000313" key="2">
    <source>
        <dbReference type="EMBL" id="KAK8945159.1"/>
    </source>
</evidence>
<evidence type="ECO:0000313" key="3">
    <source>
        <dbReference type="Proteomes" id="UP001418222"/>
    </source>
</evidence>
<reference evidence="2 3" key="1">
    <citation type="journal article" date="2022" name="Nat. Plants">
        <title>Genomes of leafy and leafless Platanthera orchids illuminate the evolution of mycoheterotrophy.</title>
        <authorList>
            <person name="Li M.H."/>
            <person name="Liu K.W."/>
            <person name="Li Z."/>
            <person name="Lu H.C."/>
            <person name="Ye Q.L."/>
            <person name="Zhang D."/>
            <person name="Wang J.Y."/>
            <person name="Li Y.F."/>
            <person name="Zhong Z.M."/>
            <person name="Liu X."/>
            <person name="Yu X."/>
            <person name="Liu D.K."/>
            <person name="Tu X.D."/>
            <person name="Liu B."/>
            <person name="Hao Y."/>
            <person name="Liao X.Y."/>
            <person name="Jiang Y.T."/>
            <person name="Sun W.H."/>
            <person name="Chen J."/>
            <person name="Chen Y.Q."/>
            <person name="Ai Y."/>
            <person name="Zhai J.W."/>
            <person name="Wu S.S."/>
            <person name="Zhou Z."/>
            <person name="Hsiao Y.Y."/>
            <person name="Wu W.L."/>
            <person name="Chen Y.Y."/>
            <person name="Lin Y.F."/>
            <person name="Hsu J.L."/>
            <person name="Li C.Y."/>
            <person name="Wang Z.W."/>
            <person name="Zhao X."/>
            <person name="Zhong W.Y."/>
            <person name="Ma X.K."/>
            <person name="Ma L."/>
            <person name="Huang J."/>
            <person name="Chen G.Z."/>
            <person name="Huang M.Z."/>
            <person name="Huang L."/>
            <person name="Peng D.H."/>
            <person name="Luo Y.B."/>
            <person name="Zou S.Q."/>
            <person name="Chen S.P."/>
            <person name="Lan S."/>
            <person name="Tsai W.C."/>
            <person name="Van de Peer Y."/>
            <person name="Liu Z.J."/>
        </authorList>
    </citation>
    <scope>NUCLEOTIDE SEQUENCE [LARGE SCALE GENOMIC DNA]</scope>
    <source>
        <strain evidence="2">Lor287</strain>
    </source>
</reference>
<feature type="compositionally biased region" description="Low complexity" evidence="1">
    <location>
        <begin position="13"/>
        <end position="29"/>
    </location>
</feature>
<dbReference type="EMBL" id="JBBWWQ010000006">
    <property type="protein sequence ID" value="KAK8945159.1"/>
    <property type="molecule type" value="Genomic_DNA"/>
</dbReference>
<accession>A0AAP0G9B6</accession>
<name>A0AAP0G9B6_9ASPA</name>
<dbReference type="Proteomes" id="UP001418222">
    <property type="component" value="Unassembled WGS sequence"/>
</dbReference>
<sequence length="100" mass="11023">MIEKPVQEFTPGLSPSLLTSHSKSPSSNPHLFPSNFSKVAANHKNCNTIQVAVLVPEQPHFGKSLSILAPKVSPYRFSFQPPSTLRDLASLACFRFTTNR</sequence>
<protein>
    <submittedName>
        <fullName evidence="2">Uncharacterized protein</fullName>
    </submittedName>
</protein>
<keyword evidence="3" id="KW-1185">Reference proteome</keyword>
<gene>
    <name evidence="2" type="ORF">KSP39_PZI008021</name>
</gene>
<evidence type="ECO:0000256" key="1">
    <source>
        <dbReference type="SAM" id="MobiDB-lite"/>
    </source>
</evidence>
<dbReference type="AlphaFoldDB" id="A0AAP0G9B6"/>